<gene>
    <name evidence="2" type="primary">HVT002</name>
    <name evidence="1" type="synonym">HVT074</name>
</gene>
<sequence length="109" mass="12034">MMTDQTNARTHSAGNVDCVPSDSYIARWVSGCLEMQECRPPAIFVPYVEHGSLGTGVFFAYFMKQQRYAWAEGIVLSCAQCIGGVLWNVAAVVREECPSVMHGVIQRTT</sequence>
<accession>Q9DH58</accession>
<proteinExistence type="predicted"/>
<organismHost>
    <name type="scientific">Meleagris gallopavo</name>
    <name type="common">Wild turkey</name>
    <dbReference type="NCBI Taxonomy" id="9103"/>
</organismHost>
<protein>
    <submittedName>
        <fullName evidence="2">Uncharacterized protein HVT002</fullName>
    </submittedName>
    <submittedName>
        <fullName evidence="1">Uncharacterized protein HVT074</fullName>
    </submittedName>
</protein>
<evidence type="ECO:0000313" key="3">
    <source>
        <dbReference type="Proteomes" id="UP000175168"/>
    </source>
</evidence>
<name>Q9DH58_MEHV1</name>
<organism evidence="2 3">
    <name type="scientific">Meleagrid herpesvirus 1</name>
    <name type="common">MeHV-1</name>
    <name type="synonym">Turkey herpesvirus</name>
    <dbReference type="NCBI Taxonomy" id="37108"/>
    <lineage>
        <taxon>Viruses</taxon>
        <taxon>Duplodnaviria</taxon>
        <taxon>Heunggongvirae</taxon>
        <taxon>Peploviricota</taxon>
        <taxon>Herviviricetes</taxon>
        <taxon>Herpesvirales</taxon>
        <taxon>Orthoherpesviridae</taxon>
        <taxon>Alphaherpesvirinae</taxon>
        <taxon>Mardivirus</taxon>
        <taxon>Mardivirus meleagridalpha1</taxon>
    </lineage>
</organism>
<reference evidence="2 3" key="1">
    <citation type="journal article" date="2001" name="J. Virol.">
        <title>The genome of turkey herpesvirus.</title>
        <authorList>
            <person name="Afonso C.L."/>
            <person name="Tulman E.R."/>
            <person name="Lu Z."/>
            <person name="Zsak L."/>
            <person name="Rock D.L."/>
            <person name="Kutish G.F."/>
        </authorList>
    </citation>
    <scope>NUCLEOTIDE SEQUENCE [LARGE SCALE GENOMIC DNA]</scope>
    <source>
        <strain evidence="2">FC126</strain>
    </source>
</reference>
<evidence type="ECO:0000313" key="2">
    <source>
        <dbReference type="EMBL" id="AAG45823.1"/>
    </source>
</evidence>
<dbReference type="EMBL" id="AF291866">
    <property type="protein sequence ID" value="AAG45804.1"/>
    <property type="molecule type" value="Genomic_DNA"/>
</dbReference>
<evidence type="ECO:0000313" key="1">
    <source>
        <dbReference type="EMBL" id="AAG45804.1"/>
    </source>
</evidence>
<dbReference type="EMBL" id="AF291866">
    <property type="protein sequence ID" value="AAG45823.1"/>
    <property type="molecule type" value="Genomic_DNA"/>
</dbReference>
<dbReference type="Proteomes" id="UP000175168">
    <property type="component" value="Segment"/>
</dbReference>
<keyword evidence="3" id="KW-1185">Reference proteome</keyword>
<organismHost>
    <name type="scientific">Gallus gallus</name>
    <name type="common">Chicken</name>
    <dbReference type="NCBI Taxonomy" id="9031"/>
</organismHost>